<dbReference type="AlphaFoldDB" id="A0AAU8M2C7"/>
<organism evidence="1">
    <name type="scientific">Candidatus Electrothrix aestuarii</name>
    <dbReference type="NCBI Taxonomy" id="3062594"/>
    <lineage>
        <taxon>Bacteria</taxon>
        <taxon>Pseudomonadati</taxon>
        <taxon>Thermodesulfobacteriota</taxon>
        <taxon>Desulfobulbia</taxon>
        <taxon>Desulfobulbales</taxon>
        <taxon>Desulfobulbaceae</taxon>
        <taxon>Candidatus Electrothrix</taxon>
    </lineage>
</organism>
<protein>
    <submittedName>
        <fullName evidence="1">Uncharacterized protein</fullName>
    </submittedName>
</protein>
<evidence type="ECO:0000313" key="1">
    <source>
        <dbReference type="EMBL" id="XCN75263.1"/>
    </source>
</evidence>
<sequence>MENLRLFFATRNDLLMNIKRLETELELHYALVGQFEKKQKDHFSSLLDIKGLGTTSVKEVRLCQAYLVLPKNVNVKSQWEFVPQKGIQYSYYQDKNPKSIVVRLGGLYGNQCLLAGEIDTISEARESITLFNFFSKLLTQKFSKIKGYYVGPEAYEMLTAGKRLVTIGLKSSKEYDLSLT</sequence>
<name>A0AAU8M2C7_9BACT</name>
<accession>A0AAU8M2C7</accession>
<dbReference type="KEGG" id="eaj:Q3M24_11200"/>
<reference evidence="1" key="2">
    <citation type="submission" date="2024-06" db="EMBL/GenBank/DDBJ databases">
        <authorList>
            <person name="Plum-Jensen L.E."/>
            <person name="Schramm A."/>
            <person name="Marshall I.P.G."/>
        </authorList>
    </citation>
    <scope>NUCLEOTIDE SEQUENCE</scope>
    <source>
        <strain evidence="1">Rat1</strain>
    </source>
</reference>
<dbReference type="EMBL" id="CP159373">
    <property type="protein sequence ID" value="XCN75263.1"/>
    <property type="molecule type" value="Genomic_DNA"/>
</dbReference>
<gene>
    <name evidence="1" type="ORF">Q3M24_11200</name>
</gene>
<proteinExistence type="predicted"/>
<reference evidence="1" key="1">
    <citation type="journal article" date="2024" name="Syst. Appl. Microbiol.">
        <title>First single-strain enrichments of Electrothrix cable bacteria, description of E. aestuarii sp. nov. and E. rattekaaiensis sp. nov., and proposal of a cable bacteria taxonomy following the rules of the SeqCode.</title>
        <authorList>
            <person name="Plum-Jensen L.E."/>
            <person name="Schramm A."/>
            <person name="Marshall I.P.G."/>
        </authorList>
    </citation>
    <scope>NUCLEOTIDE SEQUENCE</scope>
    <source>
        <strain evidence="1">Rat1</strain>
    </source>
</reference>